<gene>
    <name evidence="6" type="ORF">ACFQL7_06195</name>
</gene>
<name>A0ABD5YSP4_9EURY</name>
<dbReference type="Pfam" id="PF04967">
    <property type="entry name" value="HTH_10"/>
    <property type="match status" value="1"/>
</dbReference>
<evidence type="ECO:0000313" key="6">
    <source>
        <dbReference type="EMBL" id="MFC7189480.1"/>
    </source>
</evidence>
<feature type="domain" description="GAF" evidence="4">
    <location>
        <begin position="21"/>
        <end position="82"/>
    </location>
</feature>
<dbReference type="InterPro" id="IPR007050">
    <property type="entry name" value="HTH_bacterioopsin"/>
</dbReference>
<dbReference type="PANTHER" id="PTHR34236">
    <property type="entry name" value="DIMETHYL SULFOXIDE REDUCTASE TRANSCRIPTIONAL ACTIVATOR"/>
    <property type="match status" value="1"/>
</dbReference>
<dbReference type="PANTHER" id="PTHR34236:SF1">
    <property type="entry name" value="DIMETHYL SULFOXIDE REDUCTASE TRANSCRIPTIONAL ACTIVATOR"/>
    <property type="match status" value="1"/>
</dbReference>
<evidence type="ECO:0000259" key="3">
    <source>
        <dbReference type="Pfam" id="PF04967"/>
    </source>
</evidence>
<keyword evidence="2" id="KW-0804">Transcription</keyword>
<organism evidence="6 7">
    <name type="scientific">Halocatena marina</name>
    <dbReference type="NCBI Taxonomy" id="2934937"/>
    <lineage>
        <taxon>Archaea</taxon>
        <taxon>Methanobacteriati</taxon>
        <taxon>Methanobacteriota</taxon>
        <taxon>Stenosarchaea group</taxon>
        <taxon>Halobacteria</taxon>
        <taxon>Halobacteriales</taxon>
        <taxon>Natronomonadaceae</taxon>
        <taxon>Halocatena</taxon>
    </lineage>
</organism>
<dbReference type="InterPro" id="IPR029016">
    <property type="entry name" value="GAF-like_dom_sf"/>
</dbReference>
<evidence type="ECO:0000256" key="2">
    <source>
        <dbReference type="ARBA" id="ARBA00023163"/>
    </source>
</evidence>
<dbReference type="Pfam" id="PF13185">
    <property type="entry name" value="GAF_2"/>
    <property type="match status" value="1"/>
</dbReference>
<feature type="domain" description="Bacterioopsin transcriptional activator GAF and HTH associated" evidence="5">
    <location>
        <begin position="94"/>
        <end position="245"/>
    </location>
</feature>
<proteinExistence type="predicted"/>
<dbReference type="AlphaFoldDB" id="A0ABD5YSP4"/>
<dbReference type="EMBL" id="JBHTAX010000001">
    <property type="protein sequence ID" value="MFC7189480.1"/>
    <property type="molecule type" value="Genomic_DNA"/>
</dbReference>
<evidence type="ECO:0000256" key="1">
    <source>
        <dbReference type="ARBA" id="ARBA00023015"/>
    </source>
</evidence>
<keyword evidence="7" id="KW-1185">Reference proteome</keyword>
<protein>
    <submittedName>
        <fullName evidence="6">Bacterio-opsin activator domain-containing protein</fullName>
    </submittedName>
</protein>
<feature type="domain" description="HTH bat-type" evidence="3">
    <location>
        <begin position="257"/>
        <end position="308"/>
    </location>
</feature>
<reference evidence="6 7" key="1">
    <citation type="journal article" date="2019" name="Int. J. Syst. Evol. Microbiol.">
        <title>The Global Catalogue of Microorganisms (GCM) 10K type strain sequencing project: providing services to taxonomists for standard genome sequencing and annotation.</title>
        <authorList>
            <consortium name="The Broad Institute Genomics Platform"/>
            <consortium name="The Broad Institute Genome Sequencing Center for Infectious Disease"/>
            <person name="Wu L."/>
            <person name="Ma J."/>
        </authorList>
    </citation>
    <scope>NUCLEOTIDE SEQUENCE [LARGE SCALE GENOMIC DNA]</scope>
    <source>
        <strain evidence="6 7">RDMS1</strain>
    </source>
</reference>
<dbReference type="SUPFAM" id="SSF55781">
    <property type="entry name" value="GAF domain-like"/>
    <property type="match status" value="1"/>
</dbReference>
<accession>A0ABD5YSP4</accession>
<keyword evidence="1" id="KW-0805">Transcription regulation</keyword>
<dbReference type="Pfam" id="PF15915">
    <property type="entry name" value="BAT"/>
    <property type="match status" value="1"/>
</dbReference>
<evidence type="ECO:0000259" key="5">
    <source>
        <dbReference type="Pfam" id="PF15915"/>
    </source>
</evidence>
<dbReference type="Proteomes" id="UP001596417">
    <property type="component" value="Unassembled WGS sequence"/>
</dbReference>
<evidence type="ECO:0000259" key="4">
    <source>
        <dbReference type="Pfam" id="PF13185"/>
    </source>
</evidence>
<sequence length="323" mass="35310">MGLGSVAAQTNTVQVTQTVSGTDAESQRSVADREYQAVAFVPLSNNGVVHGVLSVYATSSFAFSEDDMRLLEELGRTIGLSIATMRNRQLLYSETITELNVEIAGSQDPLLTTSEQASCSLTLDTVVPITRESYLAYVTVDSAIPEEIATAITGKPSVLDARVIDSDTDHERGKLEIHLSNTASLAQIIEYGAHITKFIANSGTGRLVVASPSRDDTQSMLRWLYQMFDDVQFESLREIPWTPQETTTSLDALDVELTERQDEVIETAHYAGYFAWPRESTAEEVAAAMEITPPTLHHHLRKGVQKIVAAFVDPSGEQSVSQL</sequence>
<evidence type="ECO:0000313" key="7">
    <source>
        <dbReference type="Proteomes" id="UP001596417"/>
    </source>
</evidence>
<dbReference type="Gene3D" id="3.30.450.40">
    <property type="match status" value="1"/>
</dbReference>
<dbReference type="InterPro" id="IPR031803">
    <property type="entry name" value="BAT_GAF/HTH-assoc"/>
</dbReference>
<comment type="caution">
    <text evidence="6">The sequence shown here is derived from an EMBL/GenBank/DDBJ whole genome shotgun (WGS) entry which is preliminary data.</text>
</comment>
<dbReference type="InterPro" id="IPR003018">
    <property type="entry name" value="GAF"/>
</dbReference>
<dbReference type="RefSeq" id="WP_390204962.1">
    <property type="nucleotide sequence ID" value="NZ_JBHSZC010000001.1"/>
</dbReference>